<sequence>MDFQTTKSYPCGYLPGQLARSRIAITNNTPDTDAYAQLIQQGYRRSGNFIYRPDCELCHACIPVRIPVEQFHPNRIQCRIWKRHQHLQATRHPLHFDPAHFDLYQRYQKSRHPGGSMDLDDQNGHEQYRNFLLQSTVDSFLVTFHEDQQLRMVSIIDQLPDGLSSVYTFFDPDVTGTSYGTFNILWQIAQCHHDWLPYLYLGYWIKNSRKMRYKANFQPLQLLVDNQWQCRETCTTI</sequence>
<evidence type="ECO:0000259" key="6">
    <source>
        <dbReference type="Pfam" id="PF04377"/>
    </source>
</evidence>
<accession>A0A1I7J4K7</accession>
<evidence type="ECO:0000256" key="3">
    <source>
        <dbReference type="ARBA" id="ARBA00023315"/>
    </source>
</evidence>
<proteinExistence type="inferred from homology"/>
<dbReference type="PANTHER" id="PTHR21367">
    <property type="entry name" value="ARGININE-TRNA-PROTEIN TRANSFERASE 1"/>
    <property type="match status" value="1"/>
</dbReference>
<comment type="similarity">
    <text evidence="4">Belongs to the R-transferase family. Bpt subfamily.</text>
</comment>
<comment type="function">
    <text evidence="4">Functions in the N-end rule pathway of protein degradation where it conjugates Leu from its aminoacyl-tRNA to the N-termini of proteins containing an N-terminal aspartate or glutamate.</text>
</comment>
<gene>
    <name evidence="4" type="primary">bpt</name>
    <name evidence="7" type="ORF">SAMN05216339_11416</name>
</gene>
<dbReference type="Proteomes" id="UP000183926">
    <property type="component" value="Unassembled WGS sequence"/>
</dbReference>
<evidence type="ECO:0000259" key="5">
    <source>
        <dbReference type="Pfam" id="PF04376"/>
    </source>
</evidence>
<dbReference type="GO" id="GO:0071596">
    <property type="term" value="P:ubiquitin-dependent protein catabolic process via the N-end rule pathway"/>
    <property type="evidence" value="ECO:0007669"/>
    <property type="project" value="InterPro"/>
</dbReference>
<dbReference type="GO" id="GO:0005737">
    <property type="term" value="C:cytoplasm"/>
    <property type="evidence" value="ECO:0007669"/>
    <property type="project" value="UniProtKB-SubCell"/>
</dbReference>
<feature type="domain" description="N-end rule aminoacyl transferase C-terminal" evidence="6">
    <location>
        <begin position="100"/>
        <end position="223"/>
    </location>
</feature>
<comment type="catalytic activity">
    <reaction evidence="4">
        <text>N-terminal L-aspartyl-[protein] + L-leucyl-tRNA(Leu) = N-terminal L-leucyl-L-aspartyl-[protein] + tRNA(Leu) + H(+)</text>
        <dbReference type="Rhea" id="RHEA:50420"/>
        <dbReference type="Rhea" id="RHEA-COMP:9613"/>
        <dbReference type="Rhea" id="RHEA-COMP:9622"/>
        <dbReference type="Rhea" id="RHEA-COMP:12669"/>
        <dbReference type="Rhea" id="RHEA-COMP:12674"/>
        <dbReference type="ChEBI" id="CHEBI:15378"/>
        <dbReference type="ChEBI" id="CHEBI:64720"/>
        <dbReference type="ChEBI" id="CHEBI:78442"/>
        <dbReference type="ChEBI" id="CHEBI:78494"/>
        <dbReference type="ChEBI" id="CHEBI:133042"/>
        <dbReference type="EC" id="2.3.2.29"/>
    </reaction>
</comment>
<dbReference type="InterPro" id="IPR016181">
    <property type="entry name" value="Acyl_CoA_acyltransferase"/>
</dbReference>
<dbReference type="Pfam" id="PF04377">
    <property type="entry name" value="ATE_C"/>
    <property type="match status" value="1"/>
</dbReference>
<dbReference type="Pfam" id="PF04376">
    <property type="entry name" value="ATE_N"/>
    <property type="match status" value="1"/>
</dbReference>
<dbReference type="InterPro" id="IPR007472">
    <property type="entry name" value="N-end_Aminoacyl_Trfase_C"/>
</dbReference>
<dbReference type="PIRSF" id="PIRSF037208">
    <property type="entry name" value="ATE_pro_prd"/>
    <property type="match status" value="1"/>
</dbReference>
<dbReference type="NCBIfam" id="NF002346">
    <property type="entry name" value="PRK01305.2-3"/>
    <property type="match status" value="1"/>
</dbReference>
<dbReference type="SUPFAM" id="SSF55729">
    <property type="entry name" value="Acyl-CoA N-acyltransferases (Nat)"/>
    <property type="match status" value="1"/>
</dbReference>
<organism evidence="7 8">
    <name type="scientific">Nitrosomonas eutropha</name>
    <dbReference type="NCBI Taxonomy" id="916"/>
    <lineage>
        <taxon>Bacteria</taxon>
        <taxon>Pseudomonadati</taxon>
        <taxon>Pseudomonadota</taxon>
        <taxon>Betaproteobacteria</taxon>
        <taxon>Nitrosomonadales</taxon>
        <taxon>Nitrosomonadaceae</taxon>
        <taxon>Nitrosomonas</taxon>
    </lineage>
</organism>
<dbReference type="RefSeq" id="WP_256214898.1">
    <property type="nucleotide sequence ID" value="NZ_FPBL01000014.1"/>
</dbReference>
<dbReference type="InterPro" id="IPR017138">
    <property type="entry name" value="Asp_Glu_LeuTrfase"/>
</dbReference>
<dbReference type="NCBIfam" id="NF002342">
    <property type="entry name" value="PRK01305.1-3"/>
    <property type="match status" value="1"/>
</dbReference>
<dbReference type="HAMAP" id="MF_00689">
    <property type="entry name" value="Bpt"/>
    <property type="match status" value="1"/>
</dbReference>
<dbReference type="InterPro" id="IPR030700">
    <property type="entry name" value="N-end_Aminoacyl_Trfase"/>
</dbReference>
<evidence type="ECO:0000256" key="4">
    <source>
        <dbReference type="HAMAP-Rule" id="MF_00689"/>
    </source>
</evidence>
<dbReference type="EC" id="2.3.2.29" evidence="4"/>
<dbReference type="EMBL" id="FPBL01000014">
    <property type="protein sequence ID" value="SFU80108.1"/>
    <property type="molecule type" value="Genomic_DNA"/>
</dbReference>
<dbReference type="AlphaFoldDB" id="A0A1I7J4K7"/>
<keyword evidence="2 4" id="KW-0808">Transferase</keyword>
<comment type="subcellular location">
    <subcellularLocation>
        <location evidence="4">Cytoplasm</location>
    </subcellularLocation>
</comment>
<dbReference type="PANTHER" id="PTHR21367:SF1">
    <property type="entry name" value="ARGINYL-TRNA--PROTEIN TRANSFERASE 1"/>
    <property type="match status" value="1"/>
</dbReference>
<dbReference type="NCBIfam" id="NF002341">
    <property type="entry name" value="PRK01305.1-1"/>
    <property type="match status" value="1"/>
</dbReference>
<evidence type="ECO:0000256" key="2">
    <source>
        <dbReference type="ARBA" id="ARBA00022679"/>
    </source>
</evidence>
<keyword evidence="3 4" id="KW-0012">Acyltransferase</keyword>
<dbReference type="InterPro" id="IPR007471">
    <property type="entry name" value="N-end_Aminoacyl_Trfase_N"/>
</dbReference>
<evidence type="ECO:0000313" key="7">
    <source>
        <dbReference type="EMBL" id="SFU80108.1"/>
    </source>
</evidence>
<feature type="domain" description="N-end aminoacyl transferase N-terminal" evidence="5">
    <location>
        <begin position="9"/>
        <end position="77"/>
    </location>
</feature>
<comment type="catalytic activity">
    <reaction evidence="4">
        <text>N-terminal L-glutamyl-[protein] + L-leucyl-tRNA(Leu) = N-terminal L-leucyl-L-glutamyl-[protein] + tRNA(Leu) + H(+)</text>
        <dbReference type="Rhea" id="RHEA:50412"/>
        <dbReference type="Rhea" id="RHEA-COMP:9613"/>
        <dbReference type="Rhea" id="RHEA-COMP:9622"/>
        <dbReference type="Rhea" id="RHEA-COMP:12664"/>
        <dbReference type="Rhea" id="RHEA-COMP:12668"/>
        <dbReference type="ChEBI" id="CHEBI:15378"/>
        <dbReference type="ChEBI" id="CHEBI:64721"/>
        <dbReference type="ChEBI" id="CHEBI:78442"/>
        <dbReference type="ChEBI" id="CHEBI:78494"/>
        <dbReference type="ChEBI" id="CHEBI:133041"/>
        <dbReference type="EC" id="2.3.2.29"/>
    </reaction>
</comment>
<dbReference type="GO" id="GO:0004057">
    <property type="term" value="F:arginyl-tRNA--protein transferase activity"/>
    <property type="evidence" value="ECO:0007669"/>
    <property type="project" value="InterPro"/>
</dbReference>
<protein>
    <recommendedName>
        <fullName evidence="4">Aspartate/glutamate leucyltransferase</fullName>
        <ecNumber evidence="4">2.3.2.29</ecNumber>
    </recommendedName>
</protein>
<dbReference type="GO" id="GO:0008914">
    <property type="term" value="F:leucyl-tRNA--protein transferase activity"/>
    <property type="evidence" value="ECO:0007669"/>
    <property type="project" value="UniProtKB-UniRule"/>
</dbReference>
<name>A0A1I7J4K7_9PROT</name>
<evidence type="ECO:0000313" key="8">
    <source>
        <dbReference type="Proteomes" id="UP000183926"/>
    </source>
</evidence>
<reference evidence="7 8" key="1">
    <citation type="submission" date="2016-10" db="EMBL/GenBank/DDBJ databases">
        <authorList>
            <person name="de Groot N.N."/>
        </authorList>
    </citation>
    <scope>NUCLEOTIDE SEQUENCE [LARGE SCALE GENOMIC DNA]</scope>
    <source>
        <strain evidence="7 8">Nm24</strain>
    </source>
</reference>
<evidence type="ECO:0000256" key="1">
    <source>
        <dbReference type="ARBA" id="ARBA00022490"/>
    </source>
</evidence>
<keyword evidence="1 4" id="KW-0963">Cytoplasm</keyword>